<sequence>MDNITINTFTNTVSINPYDHSAMYYLLQSEFPDTEYIPLSNTFKQLEKIVLKENEGYFEGSIELIANNKTIITRDITSSDLYLLWYDLYLTTVQQSHDFDYLDINYKVITEIIDDKINIETHDLVLTEEGKRLTENDLVTDISQYTKKEISKVSCTFESYQKAVHDGLTLFFEHLNHDFKRNAFDSPYYFELEKIYKRLQQNLKKQDSIST</sequence>
<reference evidence="1 2" key="1">
    <citation type="journal article" date="2018" name="Front. Microbiol.">
        <title>Description and Comparative Genomics of Macrococcus caseolyticus subsp. hominis subsp. nov., Macrococcus goetzii sp. nov., Macrococcus epidermidis sp. nov., and Macrococcus bohemicus sp. nov., Novel Macrococci From Human Clinical Material With Virulence Potential and Suspected Uptake of Foreign DNA by Natural Transformation.</title>
        <authorList>
            <person name="Maslanova I."/>
            <person name="Wertheimer Z."/>
            <person name="Sedlacek I."/>
            <person name="Svec P."/>
            <person name="Indrakova A."/>
            <person name="Kovarovic V."/>
            <person name="Schumann P."/>
            <person name="Sproer C."/>
            <person name="Kralova S."/>
            <person name="Sedo O."/>
            <person name="Kristofova L."/>
            <person name="Vrbovska V."/>
            <person name="Fuzik T."/>
            <person name="Petras P."/>
            <person name="Zdrahal Z."/>
            <person name="Ruzickova V."/>
            <person name="Doskar J."/>
            <person name="Pantucek R."/>
        </authorList>
    </citation>
    <scope>NUCLEOTIDE SEQUENCE [LARGE SCALE GENOMIC DNA]</scope>
    <source>
        <strain evidence="1 2">01/688</strain>
    </source>
</reference>
<dbReference type="Proteomes" id="UP000249808">
    <property type="component" value="Unassembled WGS sequence"/>
</dbReference>
<accession>A0A327ZPZ8</accession>
<dbReference type="RefSeq" id="WP_111716461.1">
    <property type="nucleotide sequence ID" value="NZ_JBHSSR010000006.1"/>
</dbReference>
<proteinExistence type="predicted"/>
<gene>
    <name evidence="1" type="ORF">BHU61_09580</name>
</gene>
<comment type="caution">
    <text evidence="1">The sequence shown here is derived from an EMBL/GenBank/DDBJ whole genome shotgun (WGS) entry which is preliminary data.</text>
</comment>
<evidence type="ECO:0000313" key="1">
    <source>
        <dbReference type="EMBL" id="RAK44393.1"/>
    </source>
</evidence>
<protein>
    <submittedName>
        <fullName evidence="1">Uncharacterized protein</fullName>
    </submittedName>
</protein>
<evidence type="ECO:0000313" key="2">
    <source>
        <dbReference type="Proteomes" id="UP000249808"/>
    </source>
</evidence>
<organism evidence="1 2">
    <name type="scientific">Macrococcus epidermidis</name>
    <dbReference type="NCBI Taxonomy" id="1902580"/>
    <lineage>
        <taxon>Bacteria</taxon>
        <taxon>Bacillati</taxon>
        <taxon>Bacillota</taxon>
        <taxon>Bacilli</taxon>
        <taxon>Bacillales</taxon>
        <taxon>Staphylococcaceae</taxon>
        <taxon>Macrococcus</taxon>
    </lineage>
</organism>
<name>A0A327ZPZ8_9STAP</name>
<dbReference type="EMBL" id="PZJH01000004">
    <property type="protein sequence ID" value="RAK44393.1"/>
    <property type="molecule type" value="Genomic_DNA"/>
</dbReference>
<dbReference type="AlphaFoldDB" id="A0A327ZPZ8"/>
<keyword evidence="2" id="KW-1185">Reference proteome</keyword>